<dbReference type="Gene3D" id="1.10.287.1490">
    <property type="match status" value="1"/>
</dbReference>
<accession>E1EZC0</accession>
<evidence type="ECO:0000256" key="2">
    <source>
        <dbReference type="PROSITE-ProRule" id="PRU10141"/>
    </source>
</evidence>
<evidence type="ECO:0000259" key="4">
    <source>
        <dbReference type="PROSITE" id="PS50011"/>
    </source>
</evidence>
<dbReference type="GO" id="GO:0005524">
    <property type="term" value="F:ATP binding"/>
    <property type="evidence" value="ECO:0007669"/>
    <property type="project" value="UniProtKB-UniRule"/>
</dbReference>
<dbReference type="Pfam" id="PF12796">
    <property type="entry name" value="Ank_2"/>
    <property type="match status" value="4"/>
</dbReference>
<dbReference type="OrthoDB" id="541276at2759"/>
<dbReference type="SUPFAM" id="SSF48403">
    <property type="entry name" value="Ankyrin repeat"/>
    <property type="match status" value="2"/>
</dbReference>
<dbReference type="InterPro" id="IPR036770">
    <property type="entry name" value="Ankyrin_rpt-contain_sf"/>
</dbReference>
<dbReference type="Pfam" id="PF00069">
    <property type="entry name" value="Pkinase"/>
    <property type="match status" value="1"/>
</dbReference>
<feature type="repeat" description="ANK" evidence="1">
    <location>
        <begin position="709"/>
        <end position="729"/>
    </location>
</feature>
<feature type="coiled-coil region" evidence="3">
    <location>
        <begin position="310"/>
        <end position="379"/>
    </location>
</feature>
<dbReference type="SUPFAM" id="SSF56112">
    <property type="entry name" value="Protein kinase-like (PK-like)"/>
    <property type="match status" value="1"/>
</dbReference>
<comment type="caution">
    <text evidence="5">The sequence shown here is derived from an EMBL/GenBank/DDBJ whole genome shotgun (WGS) entry which is preliminary data.</text>
</comment>
<dbReference type="InterPro" id="IPR017441">
    <property type="entry name" value="Protein_kinase_ATP_BS"/>
</dbReference>
<proteinExistence type="predicted"/>
<feature type="repeat" description="ANK" evidence="1">
    <location>
        <begin position="777"/>
        <end position="809"/>
    </location>
</feature>
<dbReference type="PROSITE" id="PS50297">
    <property type="entry name" value="ANK_REP_REGION"/>
    <property type="match status" value="1"/>
</dbReference>
<keyword evidence="1" id="KW-0040">ANK repeat</keyword>
<dbReference type="SMART" id="SM00248">
    <property type="entry name" value="ANK"/>
    <property type="match status" value="10"/>
</dbReference>
<evidence type="ECO:0000256" key="1">
    <source>
        <dbReference type="PROSITE-ProRule" id="PRU00023"/>
    </source>
</evidence>
<dbReference type="InterPro" id="IPR000719">
    <property type="entry name" value="Prot_kinase_dom"/>
</dbReference>
<dbReference type="Gene3D" id="3.30.200.20">
    <property type="entry name" value="Phosphorylase Kinase, domain 1"/>
    <property type="match status" value="1"/>
</dbReference>
<evidence type="ECO:0000313" key="5">
    <source>
        <dbReference type="EMBL" id="EFO64473.1"/>
    </source>
</evidence>
<dbReference type="PANTHER" id="PTHR24120:SF4">
    <property type="entry name" value="GH07239P"/>
    <property type="match status" value="1"/>
</dbReference>
<evidence type="ECO:0000313" key="6">
    <source>
        <dbReference type="Proteomes" id="UP000008974"/>
    </source>
</evidence>
<reference evidence="5 6" key="1">
    <citation type="journal article" date="2010" name="BMC Genomics">
        <title>Genome analysis and comparative genomics of a Giardia intestinalis assemblage E isolate.</title>
        <authorList>
            <person name="Jerlstrom-Hultqvist J."/>
            <person name="Franzen O."/>
            <person name="Ankarklev J."/>
            <person name="Xu F."/>
            <person name="Nohynkova E."/>
            <person name="Andersson J.O."/>
            <person name="Svard S.G."/>
            <person name="Andersson B."/>
        </authorList>
    </citation>
    <scope>NUCLEOTIDE SEQUENCE [LARGE SCALE GENOMIC DNA]</scope>
    <source>
        <strain evidence="5 6">P15</strain>
    </source>
</reference>
<dbReference type="InterPro" id="IPR002110">
    <property type="entry name" value="Ankyrin_rpt"/>
</dbReference>
<dbReference type="PANTHER" id="PTHR24120">
    <property type="entry name" value="GH07239P"/>
    <property type="match status" value="1"/>
</dbReference>
<dbReference type="Proteomes" id="UP000008974">
    <property type="component" value="Unassembled WGS sequence"/>
</dbReference>
<protein>
    <submittedName>
        <fullName evidence="5">Kinase, NEK</fullName>
    </submittedName>
</protein>
<dbReference type="Gene3D" id="1.25.40.20">
    <property type="entry name" value="Ankyrin repeat-containing domain"/>
    <property type="match status" value="5"/>
</dbReference>
<dbReference type="STRING" id="658858.E1EZC0"/>
<name>E1EZC0_GIAIA</name>
<dbReference type="EMBL" id="ACVC01000095">
    <property type="protein sequence ID" value="EFO64473.1"/>
    <property type="molecule type" value="Genomic_DNA"/>
</dbReference>
<dbReference type="PROSITE" id="PS50088">
    <property type="entry name" value="ANK_REPEAT"/>
    <property type="match status" value="2"/>
</dbReference>
<keyword evidence="5" id="KW-0418">Kinase</keyword>
<dbReference type="PROSITE" id="PS50011">
    <property type="entry name" value="PROTEIN_KINASE_DOM"/>
    <property type="match status" value="1"/>
</dbReference>
<evidence type="ECO:0000256" key="3">
    <source>
        <dbReference type="SAM" id="Coils"/>
    </source>
</evidence>
<gene>
    <name evidence="5" type="ORF">GLP15_1367</name>
</gene>
<dbReference type="GO" id="GO:0004672">
    <property type="term" value="F:protein kinase activity"/>
    <property type="evidence" value="ECO:0007669"/>
    <property type="project" value="InterPro"/>
</dbReference>
<dbReference type="VEuPathDB" id="GiardiaDB:GLP15_1367"/>
<keyword evidence="3" id="KW-0175">Coiled coil</keyword>
<keyword evidence="5" id="KW-0808">Transferase</keyword>
<organism evidence="5 6">
    <name type="scientific">Giardia intestinalis (strain P15)</name>
    <name type="common">Giardia lamblia</name>
    <dbReference type="NCBI Taxonomy" id="658858"/>
    <lineage>
        <taxon>Eukaryota</taxon>
        <taxon>Metamonada</taxon>
        <taxon>Diplomonadida</taxon>
        <taxon>Hexamitidae</taxon>
        <taxon>Giardiinae</taxon>
        <taxon>Giardia</taxon>
    </lineage>
</organism>
<feature type="domain" description="Protein kinase" evidence="4">
    <location>
        <begin position="25"/>
        <end position="278"/>
    </location>
</feature>
<dbReference type="InterPro" id="IPR011009">
    <property type="entry name" value="Kinase-like_dom_sf"/>
</dbReference>
<keyword evidence="2" id="KW-0067">ATP-binding</keyword>
<feature type="binding site" evidence="2">
    <location>
        <position position="51"/>
    </location>
    <ligand>
        <name>ATP</name>
        <dbReference type="ChEBI" id="CHEBI:30616"/>
    </ligand>
</feature>
<dbReference type="Gene3D" id="1.10.510.10">
    <property type="entry name" value="Transferase(Phosphotransferase) domain 1"/>
    <property type="match status" value="1"/>
</dbReference>
<sequence length="826" mass="90199">MRADSSEPATEAPIVPGFTSKELHERFDDELGKGMTGMVYSLKGYPGLAVKAIQLSGLSTISVDALKLELATVPGLSHPGIIKYHQVVWDEGLVYIVMDRRDKTLESLISEYKQKRIPIPIELVLSAVRQIAAALAYFHTVNDADAGRPVRCDLRPANVLVSEDGEHFVIADFGLCKDALRNGSTLAGTRPYMAPETLVHKKTSPASDMWSLGVILYELATLNRPDFLEGREPAEVFVNGWKPDLSDVTDDFIRYILGKIFVLDPAERLTASGLSELLRASDASPRELMVLISVLSDKCESLETALITKIGALEEALTRTSSRNEALEKTVATPRGDFEAKSTKMAAFEKELASKTEEIASLRKDLEAKTAKIGTLEKTISTQATNVDGLTKDLEAKAARITTLEGQCREHLAATKALEAKVMQLSDATPQSELLLLPKLIRAAHMNSTETVRTLLEEGVRAGQRDTQGMTALMHAARQGHTGPVELLVEREKGLQDKNGWTALMHAAYNNRPEVVEILAPHEHGKRNNNNQTALMMAVENGNAEIASLLAPHEKGLKNSRDRTALMVAAEKGSPELVEALVEHEKGLKDKWDHNALYYALKNGYPGIAKTVIPHEDPTDTDGITALMRAAIRGDTEMVGLLIPLQKGLKDKDGNTAHMHALKNKQTDIAALLREHEASSWTPLMCASFAGDIEEVNKHLSDKDKKNSDGDTALIIAARAGHKDIVELLDPTDENGFTALMRAAHRNDPAAAEALLPLQGGMRTTRWVEIDGWRIFPKGTALMVAAARGHTEVARLLVEKEGGMSNKDGWTALMRAALKGRGEFTK</sequence>
<dbReference type="PROSITE" id="PS00107">
    <property type="entry name" value="PROTEIN_KINASE_ATP"/>
    <property type="match status" value="1"/>
</dbReference>
<dbReference type="AlphaFoldDB" id="E1EZC0"/>
<keyword evidence="2" id="KW-0547">Nucleotide-binding</keyword>